<sequence>MHFNSALCMSAALIATGAHGAGLGACCPNTDCTSCHLVTGNPAAGAHGTGGPCVSFKAYVPVKQVCQSSDCSTGCTAGGSGCLKPPAPAKCIVT</sequence>
<keyword evidence="3" id="KW-1185">Reference proteome</keyword>
<evidence type="ECO:0000313" key="2">
    <source>
        <dbReference type="EMBL" id="PWN30695.1"/>
    </source>
</evidence>
<dbReference type="RefSeq" id="XP_025365307.1">
    <property type="nucleotide sequence ID" value="XM_025507993.1"/>
</dbReference>
<evidence type="ECO:0000256" key="1">
    <source>
        <dbReference type="SAM" id="SignalP"/>
    </source>
</evidence>
<dbReference type="GeneID" id="37029816"/>
<keyword evidence="1" id="KW-0732">Signal</keyword>
<dbReference type="EMBL" id="KZ819662">
    <property type="protein sequence ID" value="PWN30695.1"/>
    <property type="molecule type" value="Genomic_DNA"/>
</dbReference>
<name>A0A316V5K4_9BASI</name>
<proteinExistence type="predicted"/>
<feature type="signal peptide" evidence="1">
    <location>
        <begin position="1"/>
        <end position="20"/>
    </location>
</feature>
<dbReference type="AlphaFoldDB" id="A0A316V5K4"/>
<dbReference type="Proteomes" id="UP000245884">
    <property type="component" value="Unassembled WGS sequence"/>
</dbReference>
<accession>A0A316V5K4</accession>
<reference evidence="2 3" key="1">
    <citation type="journal article" date="2018" name="Mol. Biol. Evol.">
        <title>Broad Genomic Sampling Reveals a Smut Pathogenic Ancestry of the Fungal Clade Ustilaginomycotina.</title>
        <authorList>
            <person name="Kijpornyongpan T."/>
            <person name="Mondo S.J."/>
            <person name="Barry K."/>
            <person name="Sandor L."/>
            <person name="Lee J."/>
            <person name="Lipzen A."/>
            <person name="Pangilinan J."/>
            <person name="LaButti K."/>
            <person name="Hainaut M."/>
            <person name="Henrissat B."/>
            <person name="Grigoriev I.V."/>
            <person name="Spatafora J.W."/>
            <person name="Aime M.C."/>
        </authorList>
    </citation>
    <scope>NUCLEOTIDE SEQUENCE [LARGE SCALE GENOMIC DNA]</scope>
    <source>
        <strain evidence="2 3">MCA 5214</strain>
    </source>
</reference>
<evidence type="ECO:0000313" key="3">
    <source>
        <dbReference type="Proteomes" id="UP000245884"/>
    </source>
</evidence>
<organism evidence="2 3">
    <name type="scientific">Jaminaea rosea</name>
    <dbReference type="NCBI Taxonomy" id="1569628"/>
    <lineage>
        <taxon>Eukaryota</taxon>
        <taxon>Fungi</taxon>
        <taxon>Dikarya</taxon>
        <taxon>Basidiomycota</taxon>
        <taxon>Ustilaginomycotina</taxon>
        <taxon>Exobasidiomycetes</taxon>
        <taxon>Microstromatales</taxon>
        <taxon>Microstromatales incertae sedis</taxon>
        <taxon>Jaminaea</taxon>
    </lineage>
</organism>
<protein>
    <submittedName>
        <fullName evidence="2">Uncharacterized protein</fullName>
    </submittedName>
</protein>
<feature type="chain" id="PRO_5016403853" evidence="1">
    <location>
        <begin position="21"/>
        <end position="94"/>
    </location>
</feature>
<gene>
    <name evidence="2" type="ORF">BDZ90DRAFT_257764</name>
</gene>